<sequence>MSVKDLAEPFTATTRDSCISFLNQITVDLEKASNFDEVLQNENLKVFFKQTCWLQQSTSDTELNMPFQLVIEDLFTNLKNEKTGPIVKSVPGIGGDNKIIILNGVINQADKAKLLTTYKILQLYCNMQANFESLIVNNVEESNLSIAKLIISDGFRFVNVVNSNEISDIPPLIIQKLPIIPFLINLGEKIQSLDFQIFEKFQNLLASYFIAGLWNKEIRNSILAQLPVPDDLVPDEGSIMYKLMKFLDSSISLYSASKVFTEFHPIGMISSGLLLKLSKETCGILSNVEPASLKNLILSYFQGYNEIMALINDNSPRKAGYSAFVQKLSGLCCTEIGRESLAAAMVHTNGIKYFLELLESSTTSTRVNGLSSIYPVFSLVLRKSLQTFAFHSPNIETYDKLFQIPHGVFSNITSQLEMIFEMIDNPLQTSTVYTLSMLVSLSFLARLVQNDAGIFKLNHAISLIDTPMSTTAVISYAIYSMSCVILNHTSDYVTSNFEKSVFDRKIPPVYERIPRKTDLEKATFSTFSLSKQTEEQATSQKQNNLKCCLKLLIFILRKQFIFLAKAEKTLLSDLYEKEELKFRLNYDEAMLQLIFTSALLAYRADSNSEALVLELFTEAVEISPNCLMILTEAFVSLSKESLIYGGLSMKVFKSLFTTILKSQGPLSSQSDHQTQLLKQIKPVLFNYLSEYFDVASKDSLELISILQKIGLSWNDLPSKSPDSTDTTGFQAFQDVKSGDQHYINPKDSENILVPLNLEYYELIVNGNSRNTATSCPQKHPTNGSQSASSTKGQEKSVHSTENTNPSNIDRNARNKGMTSPRMANSALNGTRNNNIYMSRTGQNSNARAPISPTASFNYNNDLTLHHHGSIQEFSHHVNKISSKDFTSPPIRRYSSQGQMNLTSFPSQPRGNQQDMYNDYALSSFRCNPEYSPIGNNNPSLRMYSISPSNDFKPNMLEPVGVSAQNWISATGNTSPVAIYSNFPEFSLPGQKIPFSTTQLSEEFKEANNNIYGYGTALNNRVYSSTYRNGVEPDGAYL</sequence>
<evidence type="ECO:0000256" key="1">
    <source>
        <dbReference type="SAM" id="MobiDB-lite"/>
    </source>
</evidence>
<dbReference type="Proteomes" id="UP000095009">
    <property type="component" value="Unassembled WGS sequence"/>
</dbReference>
<gene>
    <name evidence="2" type="ORF">NADFUDRAFT_52268</name>
</gene>
<accession>A0A1E3PIE7</accession>
<protein>
    <submittedName>
        <fullName evidence="2">Uncharacterized protein</fullName>
    </submittedName>
</protein>
<evidence type="ECO:0000313" key="3">
    <source>
        <dbReference type="Proteomes" id="UP000095009"/>
    </source>
</evidence>
<feature type="compositionally biased region" description="Polar residues" evidence="1">
    <location>
        <begin position="799"/>
        <end position="809"/>
    </location>
</feature>
<feature type="compositionally biased region" description="Polar residues" evidence="1">
    <location>
        <begin position="821"/>
        <end position="852"/>
    </location>
</feature>
<organism evidence="2 3">
    <name type="scientific">Nadsonia fulvescens var. elongata DSM 6958</name>
    <dbReference type="NCBI Taxonomy" id="857566"/>
    <lineage>
        <taxon>Eukaryota</taxon>
        <taxon>Fungi</taxon>
        <taxon>Dikarya</taxon>
        <taxon>Ascomycota</taxon>
        <taxon>Saccharomycotina</taxon>
        <taxon>Dipodascomycetes</taxon>
        <taxon>Dipodascales</taxon>
        <taxon>Dipodascales incertae sedis</taxon>
        <taxon>Nadsonia</taxon>
    </lineage>
</organism>
<proteinExistence type="predicted"/>
<evidence type="ECO:0000313" key="2">
    <source>
        <dbReference type="EMBL" id="ODQ64637.1"/>
    </source>
</evidence>
<dbReference type="AlphaFoldDB" id="A0A1E3PIE7"/>
<feature type="region of interest" description="Disordered" evidence="1">
    <location>
        <begin position="771"/>
        <end position="852"/>
    </location>
</feature>
<keyword evidence="3" id="KW-1185">Reference proteome</keyword>
<reference evidence="2 3" key="1">
    <citation type="journal article" date="2016" name="Proc. Natl. Acad. Sci. U.S.A.">
        <title>Comparative genomics of biotechnologically important yeasts.</title>
        <authorList>
            <person name="Riley R."/>
            <person name="Haridas S."/>
            <person name="Wolfe K.H."/>
            <person name="Lopes M.R."/>
            <person name="Hittinger C.T."/>
            <person name="Goeker M."/>
            <person name="Salamov A.A."/>
            <person name="Wisecaver J.H."/>
            <person name="Long T.M."/>
            <person name="Calvey C.H."/>
            <person name="Aerts A.L."/>
            <person name="Barry K.W."/>
            <person name="Choi C."/>
            <person name="Clum A."/>
            <person name="Coughlan A.Y."/>
            <person name="Deshpande S."/>
            <person name="Douglass A.P."/>
            <person name="Hanson S.J."/>
            <person name="Klenk H.-P."/>
            <person name="LaButti K.M."/>
            <person name="Lapidus A."/>
            <person name="Lindquist E.A."/>
            <person name="Lipzen A.M."/>
            <person name="Meier-Kolthoff J.P."/>
            <person name="Ohm R.A."/>
            <person name="Otillar R.P."/>
            <person name="Pangilinan J.L."/>
            <person name="Peng Y."/>
            <person name="Rokas A."/>
            <person name="Rosa C.A."/>
            <person name="Scheuner C."/>
            <person name="Sibirny A.A."/>
            <person name="Slot J.C."/>
            <person name="Stielow J.B."/>
            <person name="Sun H."/>
            <person name="Kurtzman C.P."/>
            <person name="Blackwell M."/>
            <person name="Grigoriev I.V."/>
            <person name="Jeffries T.W."/>
        </authorList>
    </citation>
    <scope>NUCLEOTIDE SEQUENCE [LARGE SCALE GENOMIC DNA]</scope>
    <source>
        <strain evidence="2 3">DSM 6958</strain>
    </source>
</reference>
<dbReference type="EMBL" id="KV454411">
    <property type="protein sequence ID" value="ODQ64637.1"/>
    <property type="molecule type" value="Genomic_DNA"/>
</dbReference>
<name>A0A1E3PIE7_9ASCO</name>
<feature type="compositionally biased region" description="Polar residues" evidence="1">
    <location>
        <begin position="771"/>
        <end position="791"/>
    </location>
</feature>